<dbReference type="InterPro" id="IPR050832">
    <property type="entry name" value="Bact_Acetyltransf"/>
</dbReference>
<dbReference type="InterPro" id="IPR016181">
    <property type="entry name" value="Acyl_CoA_acyltransferase"/>
</dbReference>
<dbReference type="STRING" id="742766.HMPREF9455_00039"/>
<evidence type="ECO:0000313" key="4">
    <source>
        <dbReference type="EMBL" id="EGK01917.1"/>
    </source>
</evidence>
<dbReference type="EMBL" id="ADLV01000002">
    <property type="protein sequence ID" value="EGK01917.1"/>
    <property type="molecule type" value="Genomic_DNA"/>
</dbReference>
<dbReference type="HOGENOM" id="CLU_013985_11_8_10"/>
<proteinExistence type="predicted"/>
<name>F5ISH2_9BACT</name>
<feature type="domain" description="N-acetyltransferase" evidence="3">
    <location>
        <begin position="2"/>
        <end position="150"/>
    </location>
</feature>
<keyword evidence="2" id="KW-0012">Acyltransferase</keyword>
<reference evidence="4 5" key="1">
    <citation type="submission" date="2011-04" db="EMBL/GenBank/DDBJ databases">
        <title>The Genome Sequence of Dysgonomonas gadei ATCC BAA-286.</title>
        <authorList>
            <consortium name="The Broad Institute Genome Sequencing Platform"/>
            <person name="Earl A."/>
            <person name="Ward D."/>
            <person name="Feldgarden M."/>
            <person name="Gevers D."/>
            <person name="Pudlo N."/>
            <person name="Martens E."/>
            <person name="Allen-Vercoe E."/>
            <person name="Young S.K."/>
            <person name="Zeng Q."/>
            <person name="Gargeya S."/>
            <person name="Fitzgerald M."/>
            <person name="Haas B."/>
            <person name="Abouelleil A."/>
            <person name="Alvarado L."/>
            <person name="Arachchi H.M."/>
            <person name="Berlin A."/>
            <person name="Brown A."/>
            <person name="Chapman S.B."/>
            <person name="Chen Z."/>
            <person name="Dunbar C."/>
            <person name="Freedman E."/>
            <person name="Gearin G."/>
            <person name="Gellesch M."/>
            <person name="Goldberg J."/>
            <person name="Griggs A."/>
            <person name="Gujja S."/>
            <person name="Heiman D."/>
            <person name="Howarth C."/>
            <person name="Larson L."/>
            <person name="Lui A."/>
            <person name="MacDonald P.J.P."/>
            <person name="Mehta T."/>
            <person name="Montmayeur A."/>
            <person name="Murphy C."/>
            <person name="Neiman D."/>
            <person name="Pearson M."/>
            <person name="Priest M."/>
            <person name="Roberts A."/>
            <person name="Saif S."/>
            <person name="Shea T."/>
            <person name="Shenoy N."/>
            <person name="Sisk P."/>
            <person name="Stolte C."/>
            <person name="Sykes S."/>
            <person name="Yandava C."/>
            <person name="Wortman J."/>
            <person name="Nusbaum C."/>
            <person name="Birren B."/>
        </authorList>
    </citation>
    <scope>NUCLEOTIDE SEQUENCE [LARGE SCALE GENOMIC DNA]</scope>
    <source>
        <strain evidence="4 5">ATCC BAA-286</strain>
    </source>
</reference>
<dbReference type="Proteomes" id="UP000004913">
    <property type="component" value="Unassembled WGS sequence"/>
</dbReference>
<dbReference type="Pfam" id="PF00583">
    <property type="entry name" value="Acetyltransf_1"/>
    <property type="match status" value="1"/>
</dbReference>
<dbReference type="eggNOG" id="COG0456">
    <property type="taxonomic scope" value="Bacteria"/>
</dbReference>
<evidence type="ECO:0000313" key="5">
    <source>
        <dbReference type="Proteomes" id="UP000004913"/>
    </source>
</evidence>
<comment type="caution">
    <text evidence="4">The sequence shown here is derived from an EMBL/GenBank/DDBJ whole genome shotgun (WGS) entry which is preliminary data.</text>
</comment>
<evidence type="ECO:0000256" key="1">
    <source>
        <dbReference type="ARBA" id="ARBA00022679"/>
    </source>
</evidence>
<dbReference type="Gene3D" id="3.40.630.30">
    <property type="match status" value="1"/>
</dbReference>
<gene>
    <name evidence="4" type="ORF">HMPREF9455_00039</name>
</gene>
<dbReference type="InterPro" id="IPR000182">
    <property type="entry name" value="GNAT_dom"/>
</dbReference>
<dbReference type="AlphaFoldDB" id="F5ISH2"/>
<evidence type="ECO:0000256" key="2">
    <source>
        <dbReference type="ARBA" id="ARBA00023315"/>
    </source>
</evidence>
<keyword evidence="1" id="KW-0808">Transferase</keyword>
<accession>F5ISH2</accession>
<keyword evidence="5" id="KW-1185">Reference proteome</keyword>
<dbReference type="PROSITE" id="PS51186">
    <property type="entry name" value="GNAT"/>
    <property type="match status" value="1"/>
</dbReference>
<protein>
    <recommendedName>
        <fullName evidence="3">N-acetyltransferase domain-containing protein</fullName>
    </recommendedName>
</protein>
<dbReference type="GO" id="GO:0016747">
    <property type="term" value="F:acyltransferase activity, transferring groups other than amino-acyl groups"/>
    <property type="evidence" value="ECO:0007669"/>
    <property type="project" value="InterPro"/>
</dbReference>
<evidence type="ECO:0000259" key="3">
    <source>
        <dbReference type="PROSITE" id="PS51186"/>
    </source>
</evidence>
<sequence length="151" mass="17573">MIVIKRTDSCNKDFQALVEELDKELTMLDKEAHSVCAQFNKIESIRHVIVAYIEHKPAGCGAIREYTQDAMEIKRMFVSPNMRHKGVASSILNELENWCKELGYKKAILETGERLPGATKLYEKHKYMRIPNYGQYKDIERSICYEKELVK</sequence>
<dbReference type="SUPFAM" id="SSF55729">
    <property type="entry name" value="Acyl-CoA N-acyltransferases (Nat)"/>
    <property type="match status" value="1"/>
</dbReference>
<organism evidence="4 5">
    <name type="scientific">Dysgonomonas gadei ATCC BAA-286</name>
    <dbReference type="NCBI Taxonomy" id="742766"/>
    <lineage>
        <taxon>Bacteria</taxon>
        <taxon>Pseudomonadati</taxon>
        <taxon>Bacteroidota</taxon>
        <taxon>Bacteroidia</taxon>
        <taxon>Bacteroidales</taxon>
        <taxon>Dysgonomonadaceae</taxon>
        <taxon>Dysgonomonas</taxon>
    </lineage>
</organism>
<dbReference type="CDD" id="cd04301">
    <property type="entry name" value="NAT_SF"/>
    <property type="match status" value="1"/>
</dbReference>
<dbReference type="RefSeq" id="WP_006797539.1">
    <property type="nucleotide sequence ID" value="NZ_GL891979.1"/>
</dbReference>
<dbReference type="PANTHER" id="PTHR43877:SF2">
    <property type="entry name" value="AMINOALKYLPHOSPHONATE N-ACETYLTRANSFERASE-RELATED"/>
    <property type="match status" value="1"/>
</dbReference>
<dbReference type="PANTHER" id="PTHR43877">
    <property type="entry name" value="AMINOALKYLPHOSPHONATE N-ACETYLTRANSFERASE-RELATED-RELATED"/>
    <property type="match status" value="1"/>
</dbReference>